<evidence type="ECO:0000313" key="2">
    <source>
        <dbReference type="Proteomes" id="UP000605148"/>
    </source>
</evidence>
<organism evidence="1 2">
    <name type="scientific">Roseibium aquae</name>
    <dbReference type="NCBI Taxonomy" id="1323746"/>
    <lineage>
        <taxon>Bacteria</taxon>
        <taxon>Pseudomonadati</taxon>
        <taxon>Pseudomonadota</taxon>
        <taxon>Alphaproteobacteria</taxon>
        <taxon>Hyphomicrobiales</taxon>
        <taxon>Stappiaceae</taxon>
        <taxon>Roseibium</taxon>
    </lineage>
</organism>
<dbReference type="SUPFAM" id="SSF51735">
    <property type="entry name" value="NAD(P)-binding Rossmann-fold domains"/>
    <property type="match status" value="1"/>
</dbReference>
<name>A0A916THU0_9HYPH</name>
<evidence type="ECO:0008006" key="3">
    <source>
        <dbReference type="Google" id="ProtNLM"/>
    </source>
</evidence>
<dbReference type="InterPro" id="IPR036291">
    <property type="entry name" value="NAD(P)-bd_dom_sf"/>
</dbReference>
<reference evidence="1" key="1">
    <citation type="journal article" date="2014" name="Int. J. Syst. Evol. Microbiol.">
        <title>Complete genome sequence of Corynebacterium casei LMG S-19264T (=DSM 44701T), isolated from a smear-ripened cheese.</title>
        <authorList>
            <consortium name="US DOE Joint Genome Institute (JGI-PGF)"/>
            <person name="Walter F."/>
            <person name="Albersmeier A."/>
            <person name="Kalinowski J."/>
            <person name="Ruckert C."/>
        </authorList>
    </citation>
    <scope>NUCLEOTIDE SEQUENCE</scope>
    <source>
        <strain evidence="1">CGMCC 1.12426</strain>
    </source>
</reference>
<reference evidence="1" key="2">
    <citation type="submission" date="2020-09" db="EMBL/GenBank/DDBJ databases">
        <authorList>
            <person name="Sun Q."/>
            <person name="Zhou Y."/>
        </authorList>
    </citation>
    <scope>NUCLEOTIDE SEQUENCE</scope>
    <source>
        <strain evidence="1">CGMCC 1.12426</strain>
    </source>
</reference>
<dbReference type="EMBL" id="BMFA01000005">
    <property type="protein sequence ID" value="GGB46181.1"/>
    <property type="molecule type" value="Genomic_DNA"/>
</dbReference>
<protein>
    <recommendedName>
        <fullName evidence="3">Dehydrogenase</fullName>
    </recommendedName>
</protein>
<accession>A0A916THU0</accession>
<dbReference type="Proteomes" id="UP000605148">
    <property type="component" value="Unassembled WGS sequence"/>
</dbReference>
<dbReference type="Gene3D" id="3.90.180.10">
    <property type="entry name" value="Medium-chain alcohol dehydrogenases, catalytic domain"/>
    <property type="match status" value="1"/>
</dbReference>
<sequence>MVGGGVVGLLIAYLCAKIPGTRVTVADTDPGRAKLAQAFGCCFALPESCPPSQDLVFHASASAQGLDTALSAAGKEAAVVEVSWYGASTVPVALGGPFHSQRLKIVSSQVGTIPPDRRNRWSFDRRLSAALSLLNDPVLDLLISDRMSFEDLPDQLPAFLTEPQGGLAAVVEYPEPSARLPHPLELDV</sequence>
<dbReference type="Gene3D" id="3.40.50.720">
    <property type="entry name" value="NAD(P)-binding Rossmann-like Domain"/>
    <property type="match status" value="1"/>
</dbReference>
<comment type="caution">
    <text evidence="1">The sequence shown here is derived from an EMBL/GenBank/DDBJ whole genome shotgun (WGS) entry which is preliminary data.</text>
</comment>
<keyword evidence="2" id="KW-1185">Reference proteome</keyword>
<proteinExistence type="predicted"/>
<evidence type="ECO:0000313" key="1">
    <source>
        <dbReference type="EMBL" id="GGB46181.1"/>
    </source>
</evidence>
<dbReference type="CDD" id="cd08255">
    <property type="entry name" value="2-desacetyl-2-hydroxyethyl_bacteriochlorophyllide_like"/>
    <property type="match status" value="1"/>
</dbReference>
<gene>
    <name evidence="1" type="ORF">GCM10011316_17850</name>
</gene>
<dbReference type="AlphaFoldDB" id="A0A916THU0"/>